<comment type="caution">
    <text evidence="1">The sequence shown here is derived from an EMBL/GenBank/DDBJ whole genome shotgun (WGS) entry which is preliminary data.</text>
</comment>
<sequence length="99" mass="12118">MNILHDSIERKFYTFIDDKEYFLEYNVVNDDLWEFTCNYISRIITNLKEINVRESIIEHALNYMKNNNIKLFESGSCFDVRDFIDRKKEIDYLLNYVIK</sequence>
<keyword evidence="2" id="KW-1185">Reference proteome</keyword>
<evidence type="ECO:0000313" key="1">
    <source>
        <dbReference type="EMBL" id="GAL85688.1"/>
    </source>
</evidence>
<dbReference type="Proteomes" id="UP000030185">
    <property type="component" value="Unassembled WGS sequence"/>
</dbReference>
<proteinExistence type="predicted"/>
<organism evidence="1 2">
    <name type="scientific">Sporocytophaga myxococcoides</name>
    <dbReference type="NCBI Taxonomy" id="153721"/>
    <lineage>
        <taxon>Bacteria</taxon>
        <taxon>Pseudomonadati</taxon>
        <taxon>Bacteroidota</taxon>
        <taxon>Cytophagia</taxon>
        <taxon>Cytophagales</taxon>
        <taxon>Cytophagaceae</taxon>
        <taxon>Sporocytophaga</taxon>
    </lineage>
</organism>
<name>A0A098LHT1_9BACT</name>
<reference evidence="1 2" key="1">
    <citation type="submission" date="2014-09" db="EMBL/GenBank/DDBJ databases">
        <title>Sporocytophaga myxococcoides PG-01 genome sequencing.</title>
        <authorList>
            <person name="Liu L."/>
            <person name="Gao P.J."/>
            <person name="Chen G.J."/>
            <person name="Wang L.S."/>
        </authorList>
    </citation>
    <scope>NUCLEOTIDE SEQUENCE [LARGE SCALE GENOMIC DNA]</scope>
    <source>
        <strain evidence="1 2">PG-01</strain>
    </source>
</reference>
<dbReference type="OrthoDB" id="9793389at2"/>
<evidence type="ECO:0000313" key="2">
    <source>
        <dbReference type="Proteomes" id="UP000030185"/>
    </source>
</evidence>
<protein>
    <submittedName>
        <fullName evidence="1">Uncharacterized protein</fullName>
    </submittedName>
</protein>
<dbReference type="RefSeq" id="WP_045464493.1">
    <property type="nucleotide sequence ID" value="NZ_BBLT01000005.1"/>
</dbReference>
<gene>
    <name evidence="1" type="ORF">MYP_2917</name>
</gene>
<accession>A0A098LHT1</accession>
<dbReference type="STRING" id="153721.MYP_2917"/>
<dbReference type="EMBL" id="BBLT01000005">
    <property type="protein sequence ID" value="GAL85688.1"/>
    <property type="molecule type" value="Genomic_DNA"/>
</dbReference>
<dbReference type="AlphaFoldDB" id="A0A098LHT1"/>